<dbReference type="SUPFAM" id="SSF52777">
    <property type="entry name" value="CoA-dependent acyltransferases"/>
    <property type="match status" value="1"/>
</dbReference>
<gene>
    <name evidence="1" type="ORF">FLJC2902T_03560</name>
</gene>
<reference evidence="1 2" key="1">
    <citation type="submission" date="2013-08" db="EMBL/GenBank/DDBJ databases">
        <title>Flavobacterium limnosediminis JC2902 genome sequencing.</title>
        <authorList>
            <person name="Lee K."/>
            <person name="Yi H."/>
            <person name="Park S."/>
            <person name="Chun J."/>
        </authorList>
    </citation>
    <scope>NUCLEOTIDE SEQUENCE [LARGE SCALE GENOMIC DNA]</scope>
    <source>
        <strain evidence="1 2">JC2902</strain>
    </source>
</reference>
<dbReference type="STRING" id="1341181.FLJC2902T_03560"/>
<protein>
    <submittedName>
        <fullName evidence="1">Chloramphenicol acetyltransferase (CAT-III)</fullName>
    </submittedName>
</protein>
<dbReference type="SMART" id="SM01059">
    <property type="entry name" value="CAT"/>
    <property type="match status" value="1"/>
</dbReference>
<dbReference type="PANTHER" id="PTHR38474">
    <property type="entry name" value="SLR0299 PROTEIN"/>
    <property type="match status" value="1"/>
</dbReference>
<dbReference type="Gene3D" id="3.30.559.10">
    <property type="entry name" value="Chloramphenicol acetyltransferase-like domain"/>
    <property type="match status" value="1"/>
</dbReference>
<keyword evidence="1" id="KW-0808">Transferase</keyword>
<dbReference type="InterPro" id="IPR023213">
    <property type="entry name" value="CAT-like_dom_sf"/>
</dbReference>
<dbReference type="eggNOG" id="COG4845">
    <property type="taxonomic scope" value="Bacteria"/>
</dbReference>
<name>V6SUM3_9FLAO</name>
<comment type="caution">
    <text evidence="1">The sequence shown here is derived from an EMBL/GenBank/DDBJ whole genome shotgun (WGS) entry which is preliminary data.</text>
</comment>
<dbReference type="AlphaFoldDB" id="V6SUM3"/>
<organism evidence="1 2">
    <name type="scientific">Flavobacterium limnosediminis JC2902</name>
    <dbReference type="NCBI Taxonomy" id="1341181"/>
    <lineage>
        <taxon>Bacteria</taxon>
        <taxon>Pseudomonadati</taxon>
        <taxon>Bacteroidota</taxon>
        <taxon>Flavobacteriia</taxon>
        <taxon>Flavobacteriales</taxon>
        <taxon>Flavobacteriaceae</taxon>
        <taxon>Flavobacterium</taxon>
    </lineage>
</organism>
<sequence length="152" mass="17530">MLAINAIENFRYRIVDNEVIVFDTINASTTILRDDTTFGFSLIDHFEDLHLFNEKALLEIERVRNTDGLLTRDFSGQYNLIHFSSLPWVNFTSISHSRNFSYPDSCPKISFGKMTEENGKKTMPVSVHVHHALMDGYHVGLFVEELQKQMNS</sequence>
<proteinExistence type="predicted"/>
<dbReference type="PANTHER" id="PTHR38474:SF1">
    <property type="entry name" value="SLR0299 PROTEIN"/>
    <property type="match status" value="1"/>
</dbReference>
<dbReference type="PATRIC" id="fig|1341181.4.peg.349"/>
<accession>V6SUM3</accession>
<evidence type="ECO:0000313" key="1">
    <source>
        <dbReference type="EMBL" id="ESU29877.1"/>
    </source>
</evidence>
<evidence type="ECO:0000313" key="2">
    <source>
        <dbReference type="Proteomes" id="UP000018004"/>
    </source>
</evidence>
<dbReference type="InterPro" id="IPR001707">
    <property type="entry name" value="Cmp_AcTrfase"/>
</dbReference>
<keyword evidence="2" id="KW-1185">Reference proteome</keyword>
<dbReference type="Pfam" id="PF00302">
    <property type="entry name" value="CAT"/>
    <property type="match status" value="1"/>
</dbReference>
<dbReference type="EMBL" id="AVGG01000001">
    <property type="protein sequence ID" value="ESU29877.1"/>
    <property type="molecule type" value="Genomic_DNA"/>
</dbReference>
<dbReference type="Proteomes" id="UP000018004">
    <property type="component" value="Unassembled WGS sequence"/>
</dbReference>
<dbReference type="GO" id="GO:0008811">
    <property type="term" value="F:chloramphenicol O-acetyltransferase activity"/>
    <property type="evidence" value="ECO:0007669"/>
    <property type="project" value="InterPro"/>
</dbReference>